<dbReference type="GO" id="GO:0004930">
    <property type="term" value="F:G protein-coupled receptor activity"/>
    <property type="evidence" value="ECO:0000318"/>
    <property type="project" value="GO_Central"/>
</dbReference>
<dbReference type="PANTHER" id="PTHR24249:SF421">
    <property type="entry name" value="G-PROTEIN COUPLED RECEPTORS FAMILY 1 PROFILE DOMAIN-CONTAINING PROTEIN"/>
    <property type="match status" value="1"/>
</dbReference>
<dbReference type="SUPFAM" id="SSF81321">
    <property type="entry name" value="Family A G protein-coupled receptor-like"/>
    <property type="match status" value="1"/>
</dbReference>
<comment type="subcellular location">
    <subcellularLocation>
        <location evidence="1">Cell membrane</location>
        <topology evidence="1">Multi-pass membrane protein</topology>
    </subcellularLocation>
</comment>
<evidence type="ECO:0000256" key="7">
    <source>
        <dbReference type="ARBA" id="ARBA00023170"/>
    </source>
</evidence>
<evidence type="ECO:0000256" key="3">
    <source>
        <dbReference type="ARBA" id="ARBA00022692"/>
    </source>
</evidence>
<dbReference type="AlphaFoldDB" id="A7RMZ1"/>
<evidence type="ECO:0000256" key="5">
    <source>
        <dbReference type="ARBA" id="ARBA00023040"/>
    </source>
</evidence>
<dbReference type="InParanoid" id="A7RMZ1"/>
<reference evidence="10 11" key="1">
    <citation type="journal article" date="2007" name="Science">
        <title>Sea anemone genome reveals ancestral eumetazoan gene repertoire and genomic organization.</title>
        <authorList>
            <person name="Putnam N.H."/>
            <person name="Srivastava M."/>
            <person name="Hellsten U."/>
            <person name="Dirks B."/>
            <person name="Chapman J."/>
            <person name="Salamov A."/>
            <person name="Terry A."/>
            <person name="Shapiro H."/>
            <person name="Lindquist E."/>
            <person name="Kapitonov V.V."/>
            <person name="Jurka J."/>
            <person name="Genikhovich G."/>
            <person name="Grigoriev I.V."/>
            <person name="Lucas S.M."/>
            <person name="Steele R.E."/>
            <person name="Finnerty J.R."/>
            <person name="Technau U."/>
            <person name="Martindale M.Q."/>
            <person name="Rokhsar D.S."/>
        </authorList>
    </citation>
    <scope>NUCLEOTIDE SEQUENCE [LARGE SCALE GENOMIC DNA]</scope>
    <source>
        <strain evidence="11">CH2 X CH6</strain>
    </source>
</reference>
<dbReference type="GO" id="GO:0007186">
    <property type="term" value="P:G protein-coupled receptor signaling pathway"/>
    <property type="evidence" value="ECO:0000318"/>
    <property type="project" value="GO_Central"/>
</dbReference>
<keyword evidence="3" id="KW-0812">Transmembrane</keyword>
<keyword evidence="7" id="KW-0675">Receptor</keyword>
<evidence type="ECO:0000256" key="2">
    <source>
        <dbReference type="ARBA" id="ARBA00022475"/>
    </source>
</evidence>
<dbReference type="Proteomes" id="UP000001593">
    <property type="component" value="Unassembled WGS sequence"/>
</dbReference>
<dbReference type="InterPro" id="IPR000276">
    <property type="entry name" value="GPCR_Rhodpsn"/>
</dbReference>
<keyword evidence="11" id="KW-1185">Reference proteome</keyword>
<dbReference type="PRINTS" id="PR00237">
    <property type="entry name" value="GPCRRHODOPSN"/>
</dbReference>
<organism evidence="10 11">
    <name type="scientific">Nematostella vectensis</name>
    <name type="common">Starlet sea anemone</name>
    <dbReference type="NCBI Taxonomy" id="45351"/>
    <lineage>
        <taxon>Eukaryota</taxon>
        <taxon>Metazoa</taxon>
        <taxon>Cnidaria</taxon>
        <taxon>Anthozoa</taxon>
        <taxon>Hexacorallia</taxon>
        <taxon>Actiniaria</taxon>
        <taxon>Edwardsiidae</taxon>
        <taxon>Nematostella</taxon>
    </lineage>
</organism>
<dbReference type="Gene3D" id="1.20.1070.10">
    <property type="entry name" value="Rhodopsin 7-helix transmembrane proteins"/>
    <property type="match status" value="1"/>
</dbReference>
<dbReference type="EMBL" id="DS469521">
    <property type="protein sequence ID" value="EDO47233.1"/>
    <property type="molecule type" value="Genomic_DNA"/>
</dbReference>
<dbReference type="InterPro" id="IPR050569">
    <property type="entry name" value="TAAR"/>
</dbReference>
<keyword evidence="6" id="KW-0472">Membrane</keyword>
<feature type="non-terminal residue" evidence="10">
    <location>
        <position position="112"/>
    </location>
</feature>
<evidence type="ECO:0000256" key="6">
    <source>
        <dbReference type="ARBA" id="ARBA00023136"/>
    </source>
</evidence>
<proteinExistence type="predicted"/>
<evidence type="ECO:0000256" key="4">
    <source>
        <dbReference type="ARBA" id="ARBA00022989"/>
    </source>
</evidence>
<evidence type="ECO:0000259" key="9">
    <source>
        <dbReference type="PROSITE" id="PS50262"/>
    </source>
</evidence>
<evidence type="ECO:0000256" key="8">
    <source>
        <dbReference type="ARBA" id="ARBA00023224"/>
    </source>
</evidence>
<evidence type="ECO:0000256" key="1">
    <source>
        <dbReference type="ARBA" id="ARBA00004651"/>
    </source>
</evidence>
<dbReference type="GO" id="GO:0005886">
    <property type="term" value="C:plasma membrane"/>
    <property type="evidence" value="ECO:0000318"/>
    <property type="project" value="GO_Central"/>
</dbReference>
<keyword evidence="2" id="KW-1003">Cell membrane</keyword>
<dbReference type="PhylomeDB" id="A7RMZ1"/>
<keyword evidence="8" id="KW-0807">Transducer</keyword>
<evidence type="ECO:0000313" key="10">
    <source>
        <dbReference type="EMBL" id="EDO47233.1"/>
    </source>
</evidence>
<gene>
    <name evidence="10" type="ORF">NEMVEDRAFT_v1g87225</name>
</gene>
<keyword evidence="5" id="KW-0297">G-protein coupled receptor</keyword>
<feature type="non-terminal residue" evidence="10">
    <location>
        <position position="1"/>
    </location>
</feature>
<dbReference type="PROSITE" id="PS50262">
    <property type="entry name" value="G_PROTEIN_RECEP_F1_2"/>
    <property type="match status" value="1"/>
</dbReference>
<dbReference type="Pfam" id="PF00001">
    <property type="entry name" value="7tm_1"/>
    <property type="match status" value="1"/>
</dbReference>
<accession>A7RMZ1</accession>
<sequence length="112" mass="12341">NLLVIIALVKVRPLRSRANLMLGCLAVTDLMTGLIVQPLAVNFNVTLYLNPLQCPSSATQTMSKIITSSSLYHITLLNIDRLIAMKKTFRYPVIVTDGRVCLAVIMAWVVAI</sequence>
<name>A7RMZ1_NEMVE</name>
<dbReference type="PANTHER" id="PTHR24249">
    <property type="entry name" value="HISTAMINE RECEPTOR-RELATED G-PROTEIN COUPLED RECEPTOR"/>
    <property type="match status" value="1"/>
</dbReference>
<protein>
    <recommendedName>
        <fullName evidence="9">G-protein coupled receptors family 1 profile domain-containing protein</fullName>
    </recommendedName>
</protein>
<keyword evidence="4" id="KW-1133">Transmembrane helix</keyword>
<dbReference type="InterPro" id="IPR017452">
    <property type="entry name" value="GPCR_Rhodpsn_7TM"/>
</dbReference>
<dbReference type="CDD" id="cd00637">
    <property type="entry name" value="7tm_classA_rhodopsin-like"/>
    <property type="match status" value="1"/>
</dbReference>
<evidence type="ECO:0000313" key="11">
    <source>
        <dbReference type="Proteomes" id="UP000001593"/>
    </source>
</evidence>
<dbReference type="HOGENOM" id="CLU_2152101_0_0_1"/>
<feature type="domain" description="G-protein coupled receptors family 1 profile" evidence="9">
    <location>
        <begin position="1"/>
        <end position="112"/>
    </location>
</feature>